<dbReference type="AlphaFoldDB" id="A0A814EML6"/>
<gene>
    <name evidence="2" type="ORF">GPM918_LOCUS12148</name>
    <name evidence="3" type="ORF">SRO942_LOCUS12149</name>
</gene>
<evidence type="ECO:0000313" key="2">
    <source>
        <dbReference type="EMBL" id="CAF0969330.1"/>
    </source>
</evidence>
<evidence type="ECO:0000313" key="3">
    <source>
        <dbReference type="EMBL" id="CAF3742507.1"/>
    </source>
</evidence>
<dbReference type="Proteomes" id="UP000663829">
    <property type="component" value="Unassembled WGS sequence"/>
</dbReference>
<proteinExistence type="predicted"/>
<comment type="caution">
    <text evidence="2">The sequence shown here is derived from an EMBL/GenBank/DDBJ whole genome shotgun (WGS) entry which is preliminary data.</text>
</comment>
<evidence type="ECO:0000313" key="4">
    <source>
        <dbReference type="Proteomes" id="UP000663829"/>
    </source>
</evidence>
<dbReference type="Proteomes" id="UP000681722">
    <property type="component" value="Unassembled WGS sequence"/>
</dbReference>
<name>A0A814EML6_9BILA</name>
<organism evidence="2 4">
    <name type="scientific">Didymodactylos carnosus</name>
    <dbReference type="NCBI Taxonomy" id="1234261"/>
    <lineage>
        <taxon>Eukaryota</taxon>
        <taxon>Metazoa</taxon>
        <taxon>Spiralia</taxon>
        <taxon>Gnathifera</taxon>
        <taxon>Rotifera</taxon>
        <taxon>Eurotatoria</taxon>
        <taxon>Bdelloidea</taxon>
        <taxon>Philodinida</taxon>
        <taxon>Philodinidae</taxon>
        <taxon>Didymodactylos</taxon>
    </lineage>
</organism>
<dbReference type="EMBL" id="CAJOBC010002622">
    <property type="protein sequence ID" value="CAF3742507.1"/>
    <property type="molecule type" value="Genomic_DNA"/>
</dbReference>
<feature type="region of interest" description="Disordered" evidence="1">
    <location>
        <begin position="1"/>
        <end position="35"/>
    </location>
</feature>
<keyword evidence="4" id="KW-1185">Reference proteome</keyword>
<protein>
    <submittedName>
        <fullName evidence="2">Uncharacterized protein</fullName>
    </submittedName>
</protein>
<accession>A0A814EML6</accession>
<feature type="compositionally biased region" description="Polar residues" evidence="1">
    <location>
        <begin position="11"/>
        <end position="24"/>
    </location>
</feature>
<sequence length="78" mass="8518">MPCGPRPVTSVYPSPWTTGLNNPARSEPPASDDELPVAVDKITSEDSSDDKSFISIIGVDKREEAFKNQKNFIPLTLV</sequence>
<dbReference type="EMBL" id="CAJNOQ010002622">
    <property type="protein sequence ID" value="CAF0969330.1"/>
    <property type="molecule type" value="Genomic_DNA"/>
</dbReference>
<evidence type="ECO:0000256" key="1">
    <source>
        <dbReference type="SAM" id="MobiDB-lite"/>
    </source>
</evidence>
<reference evidence="2" key="1">
    <citation type="submission" date="2021-02" db="EMBL/GenBank/DDBJ databases">
        <authorList>
            <person name="Nowell W R."/>
        </authorList>
    </citation>
    <scope>NUCLEOTIDE SEQUENCE</scope>
</reference>